<organism evidence="2 3">
    <name type="scientific">Methanorbis furvi</name>
    <dbReference type="NCBI Taxonomy" id="3028299"/>
    <lineage>
        <taxon>Archaea</taxon>
        <taxon>Methanobacteriati</taxon>
        <taxon>Methanobacteriota</taxon>
        <taxon>Stenosarchaea group</taxon>
        <taxon>Methanomicrobia</taxon>
        <taxon>Methanomicrobiales</taxon>
        <taxon>Methanocorpusculaceae</taxon>
        <taxon>Methanorbis</taxon>
    </lineage>
</organism>
<keyword evidence="1" id="KW-1133">Transmembrane helix</keyword>
<evidence type="ECO:0000313" key="3">
    <source>
        <dbReference type="Proteomes" id="UP001273136"/>
    </source>
</evidence>
<protein>
    <submittedName>
        <fullName evidence="2">Uncharacterized protein</fullName>
    </submittedName>
</protein>
<gene>
    <name evidence="2" type="ORF">McpAg1_01530</name>
</gene>
<dbReference type="RefSeq" id="WP_338093370.1">
    <property type="nucleotide sequence ID" value="NZ_JAWDKA010000001.1"/>
</dbReference>
<comment type="caution">
    <text evidence="2">The sequence shown here is derived from an EMBL/GenBank/DDBJ whole genome shotgun (WGS) entry which is preliminary data.</text>
</comment>
<dbReference type="EMBL" id="JAWDKA010000001">
    <property type="protein sequence ID" value="MDV0440974.1"/>
    <property type="molecule type" value="Genomic_DNA"/>
</dbReference>
<feature type="transmembrane region" description="Helical" evidence="1">
    <location>
        <begin position="93"/>
        <end position="111"/>
    </location>
</feature>
<evidence type="ECO:0000313" key="2">
    <source>
        <dbReference type="EMBL" id="MDV0440974.1"/>
    </source>
</evidence>
<keyword evidence="1" id="KW-0812">Transmembrane</keyword>
<sequence>MPYIYKNGEVVNVSQAEFDAVMAQLRENRPDLYEGVSTPDPTTSFSGDGYVPGTTLFDYGLQNSLDNLQKSIAGFDPLAGVKNWFDSVNWPSVLVPAGLILAGGLIVIKAVKTK</sequence>
<dbReference type="AlphaFoldDB" id="A0AAE4S9H8"/>
<dbReference type="Proteomes" id="UP001273136">
    <property type="component" value="Unassembled WGS sequence"/>
</dbReference>
<keyword evidence="3" id="KW-1185">Reference proteome</keyword>
<evidence type="ECO:0000256" key="1">
    <source>
        <dbReference type="SAM" id="Phobius"/>
    </source>
</evidence>
<name>A0AAE4S9H8_9EURY</name>
<reference evidence="2" key="1">
    <citation type="submission" date="2023-06" db="EMBL/GenBank/DDBJ databases">
        <title>Genome sequence of Methancorpusculaceae sp. Ag1.</title>
        <authorList>
            <person name="Protasov E."/>
            <person name="Platt K."/>
            <person name="Poehlein A."/>
            <person name="Daniel R."/>
            <person name="Brune A."/>
        </authorList>
    </citation>
    <scope>NUCLEOTIDE SEQUENCE</scope>
    <source>
        <strain evidence="2">Ag1</strain>
    </source>
</reference>
<keyword evidence="1" id="KW-0472">Membrane</keyword>
<proteinExistence type="predicted"/>
<accession>A0AAE4S9H8</accession>